<evidence type="ECO:0000313" key="6">
    <source>
        <dbReference type="EMBL" id="MFO3666956.1"/>
    </source>
</evidence>
<evidence type="ECO:0000256" key="2">
    <source>
        <dbReference type="ARBA" id="ARBA00022833"/>
    </source>
</evidence>
<dbReference type="InterPro" id="IPR036793">
    <property type="entry name" value="Asp_carbatrfase_reg_N_sf"/>
</dbReference>
<feature type="domain" description="Aspartate carbamoyltransferase regulatory subunit C-terminal" evidence="5">
    <location>
        <begin position="98"/>
        <end position="141"/>
    </location>
</feature>
<evidence type="ECO:0000256" key="1">
    <source>
        <dbReference type="ARBA" id="ARBA00022723"/>
    </source>
</evidence>
<dbReference type="RefSeq" id="WP_410035477.1">
    <property type="nucleotide sequence ID" value="NZ_JBGMEF010000018.1"/>
</dbReference>
<protein>
    <submittedName>
        <fullName evidence="6">Aspartate carbamoyltransferase regulatory subunit</fullName>
    </submittedName>
</protein>
<reference evidence="6 7" key="1">
    <citation type="journal article" date="2025" name="Anaerobe">
        <title>Description of Anaerococcus kampingiae sp. nov., Anaerococcus groningensis sp. nov., Anaerococcus martiniensis sp. nov., and Anaerococcus cruorum sp. nov., isolated from human clinical specimens.</title>
        <authorList>
            <person name="Boiten K.E."/>
            <person name="Meijer J."/>
            <person name="van Wezel E.M."/>
            <person name="Veloo A.C.M."/>
        </authorList>
    </citation>
    <scope>NUCLEOTIDE SEQUENCE [LARGE SCALE GENOMIC DNA]</scope>
    <source>
        <strain evidence="6 7">ENR0874</strain>
    </source>
</reference>
<proteinExistence type="predicted"/>
<evidence type="ECO:0000259" key="4">
    <source>
        <dbReference type="Pfam" id="PF01948"/>
    </source>
</evidence>
<evidence type="ECO:0000256" key="3">
    <source>
        <dbReference type="ARBA" id="ARBA00022975"/>
    </source>
</evidence>
<dbReference type="SUPFAM" id="SSF54893">
    <property type="entry name" value="Aspartate carbamoyltransferase, Regulatory-chain, N-terminal domain"/>
    <property type="match status" value="1"/>
</dbReference>
<dbReference type="NCBIfam" id="NF002063">
    <property type="entry name" value="PRK00893.1-3"/>
    <property type="match status" value="1"/>
</dbReference>
<keyword evidence="1" id="KW-0479">Metal-binding</keyword>
<dbReference type="InterPro" id="IPR020542">
    <property type="entry name" value="Asp_carbamoyltrfase_reg_C"/>
</dbReference>
<dbReference type="PANTHER" id="PTHR35805">
    <property type="entry name" value="ASPARTATE CARBAMOYLTRANSFERASE REGULATORY CHAIN"/>
    <property type="match status" value="1"/>
</dbReference>
<sequence>MLEITSIKDGIVIDHIRAGLGMKIYELLDLEDLDSEIAIILNASSTRFGKKDILKIANNIKINLDAVSIIDPTATVNIIKDEKVVEKLELKLPEKAVDILTCQNPKCVSTSEREVSSEFILINREDKTYKCAFCGHIYDVEE</sequence>
<gene>
    <name evidence="6" type="ORF">ACCQ42_04140</name>
</gene>
<keyword evidence="3" id="KW-0665">Pyrimidine biosynthesis</keyword>
<dbReference type="Proteomes" id="UP001637994">
    <property type="component" value="Unassembled WGS sequence"/>
</dbReference>
<name>A0ABW9MCA7_9FIRM</name>
<evidence type="ECO:0000313" key="7">
    <source>
        <dbReference type="Proteomes" id="UP001637994"/>
    </source>
</evidence>
<dbReference type="EMBL" id="JBGMEF010000018">
    <property type="protein sequence ID" value="MFO3666956.1"/>
    <property type="molecule type" value="Genomic_DNA"/>
</dbReference>
<dbReference type="Pfam" id="PF01948">
    <property type="entry name" value="PyrI"/>
    <property type="match status" value="1"/>
</dbReference>
<comment type="caution">
    <text evidence="6">The sequence shown here is derived from an EMBL/GenBank/DDBJ whole genome shotgun (WGS) entry which is preliminary data.</text>
</comment>
<dbReference type="InterPro" id="IPR020545">
    <property type="entry name" value="Asp_carbamoyltransf_reg_N"/>
</dbReference>
<dbReference type="InterPro" id="IPR036792">
    <property type="entry name" value="Asp_carbatrfase_reg_C_sf"/>
</dbReference>
<accession>A0ABW9MCA7</accession>
<dbReference type="SUPFAM" id="SSF57825">
    <property type="entry name" value="Aspartate carbamoyltransferase, Regulatory-chain, C-terminal domain"/>
    <property type="match status" value="1"/>
</dbReference>
<organism evidence="6 7">
    <name type="scientific">Anaerococcus kampingae</name>
    <dbReference type="NCBI Taxonomy" id="3115614"/>
    <lineage>
        <taxon>Bacteria</taxon>
        <taxon>Bacillati</taxon>
        <taxon>Bacillota</taxon>
        <taxon>Tissierellia</taxon>
        <taxon>Tissierellales</taxon>
        <taxon>Peptoniphilaceae</taxon>
        <taxon>Anaerococcus</taxon>
    </lineage>
</organism>
<dbReference type="Gene3D" id="3.30.70.140">
    <property type="entry name" value="Aspartate carbamoyltransferase regulatory subunit, N-terminal domain"/>
    <property type="match status" value="1"/>
</dbReference>
<dbReference type="Pfam" id="PF02748">
    <property type="entry name" value="PyrI_C"/>
    <property type="match status" value="1"/>
</dbReference>
<keyword evidence="2" id="KW-0862">Zinc</keyword>
<dbReference type="PANTHER" id="PTHR35805:SF1">
    <property type="entry name" value="ASPARTATE CARBAMOYLTRANSFERASE REGULATORY CHAIN"/>
    <property type="match status" value="1"/>
</dbReference>
<keyword evidence="7" id="KW-1185">Reference proteome</keyword>
<evidence type="ECO:0000259" key="5">
    <source>
        <dbReference type="Pfam" id="PF02748"/>
    </source>
</evidence>
<feature type="domain" description="Aspartate carbamoyltransferase regulatory subunit N-terminal" evidence="4">
    <location>
        <begin position="2"/>
        <end position="90"/>
    </location>
</feature>
<dbReference type="InterPro" id="IPR002801">
    <property type="entry name" value="Asp_carbamoylTrfase_reg"/>
</dbReference>
<dbReference type="Gene3D" id="2.30.30.20">
    <property type="entry name" value="Aspartate carbamoyltransferase regulatory subunit, C-terminal domain"/>
    <property type="match status" value="1"/>
</dbReference>